<evidence type="ECO:0000313" key="2">
    <source>
        <dbReference type="Proteomes" id="UP000504635"/>
    </source>
</evidence>
<dbReference type="Pfam" id="PF03372">
    <property type="entry name" value="Exo_endo_phos"/>
    <property type="match status" value="1"/>
</dbReference>
<dbReference type="PANTHER" id="PTHR43250">
    <property type="entry name" value="EXODEOXYRIBONUCLEASE III"/>
    <property type="match status" value="1"/>
</dbReference>
<dbReference type="OrthoDB" id="6760898at2759"/>
<name>A0A6J2X4X5_SITOR</name>
<gene>
    <name evidence="3" type="primary">LOC115874906</name>
</gene>
<dbReference type="InterPro" id="IPR037493">
    <property type="entry name" value="ExoIII-like"/>
</dbReference>
<dbReference type="SUPFAM" id="SSF56219">
    <property type="entry name" value="DNase I-like"/>
    <property type="match status" value="1"/>
</dbReference>
<dbReference type="GO" id="GO:0006281">
    <property type="term" value="P:DNA repair"/>
    <property type="evidence" value="ECO:0007669"/>
    <property type="project" value="InterPro"/>
</dbReference>
<dbReference type="CDD" id="cd09076">
    <property type="entry name" value="L1-EN"/>
    <property type="match status" value="1"/>
</dbReference>
<dbReference type="InterPro" id="IPR036691">
    <property type="entry name" value="Endo/exonu/phosph_ase_sf"/>
</dbReference>
<organism evidence="2 3">
    <name type="scientific">Sitophilus oryzae</name>
    <name type="common">Rice weevil</name>
    <name type="synonym">Curculio oryzae</name>
    <dbReference type="NCBI Taxonomy" id="7048"/>
    <lineage>
        <taxon>Eukaryota</taxon>
        <taxon>Metazoa</taxon>
        <taxon>Ecdysozoa</taxon>
        <taxon>Arthropoda</taxon>
        <taxon>Hexapoda</taxon>
        <taxon>Insecta</taxon>
        <taxon>Pterygota</taxon>
        <taxon>Neoptera</taxon>
        <taxon>Endopterygota</taxon>
        <taxon>Coleoptera</taxon>
        <taxon>Polyphaga</taxon>
        <taxon>Cucujiformia</taxon>
        <taxon>Curculionidae</taxon>
        <taxon>Dryophthorinae</taxon>
        <taxon>Sitophilus</taxon>
    </lineage>
</organism>
<dbReference type="Gene3D" id="3.60.10.10">
    <property type="entry name" value="Endonuclease/exonuclease/phosphatase"/>
    <property type="match status" value="1"/>
</dbReference>
<reference evidence="3" key="1">
    <citation type="submission" date="2025-08" db="UniProtKB">
        <authorList>
            <consortium name="RefSeq"/>
        </authorList>
    </citation>
    <scope>IDENTIFICATION</scope>
    <source>
        <tissue evidence="3">Gonads</tissue>
    </source>
</reference>
<dbReference type="InterPro" id="IPR005135">
    <property type="entry name" value="Endo/exonuclease/phosphatase"/>
</dbReference>
<dbReference type="AlphaFoldDB" id="A0A6J2X4X5"/>
<dbReference type="KEGG" id="soy:115874906"/>
<dbReference type="RefSeq" id="XP_030746065.1">
    <property type="nucleotide sequence ID" value="XM_030890205.1"/>
</dbReference>
<keyword evidence="2" id="KW-1185">Reference proteome</keyword>
<feature type="domain" description="Endonuclease/exonuclease/phosphatase" evidence="1">
    <location>
        <begin position="20"/>
        <end position="251"/>
    </location>
</feature>
<sequence length="379" mass="44193">MTHARNRITAWKKKCILRFATWNIKSFNNKDQETLKELKDNKIDICALQETKKKGKGQLQYDDYLVIYSGVEKQTRAKEGVAIAVARKYQSNIRHCSYVSSRILVVRMETGDQKLNIVSVYSPEDNKPKQERESFYDQLQNTIQSLPSDQHILILGDFNARIGNQIIPGIKQRFNENVLNDNGELMIDLCTFNELRINNTFYDHKEQHKFTFSNTRGHRSTIDYIVTNRYIHPLQILDIRTLNSADVGSDHSLLLAKIKLKFKPHKKLGQATQEVKINIESLWGLSIKQLYEKRLTEKIQVNPIKAEDSINTSWEKLKNNIKEAAYEALGTRSIKRNNSTKINKTPWFRPEIKEKCREKKIAYLNYRTANRSRRCSGQN</sequence>
<dbReference type="Proteomes" id="UP000504635">
    <property type="component" value="Unplaced"/>
</dbReference>
<dbReference type="PANTHER" id="PTHR43250:SF2">
    <property type="entry name" value="EXODEOXYRIBONUCLEASE III"/>
    <property type="match status" value="1"/>
</dbReference>
<protein>
    <submittedName>
        <fullName evidence="3">Craniofacial development protein 2-like</fullName>
    </submittedName>
</protein>
<dbReference type="GO" id="GO:0008311">
    <property type="term" value="F:double-stranded DNA 3'-5' DNA exonuclease activity"/>
    <property type="evidence" value="ECO:0007669"/>
    <property type="project" value="InterPro"/>
</dbReference>
<evidence type="ECO:0000259" key="1">
    <source>
        <dbReference type="Pfam" id="PF03372"/>
    </source>
</evidence>
<evidence type="ECO:0000313" key="3">
    <source>
        <dbReference type="RefSeq" id="XP_030746065.1"/>
    </source>
</evidence>
<dbReference type="InParanoid" id="A0A6J2X4X5"/>
<proteinExistence type="predicted"/>
<accession>A0A6J2X4X5</accession>
<dbReference type="GeneID" id="115874906"/>